<dbReference type="Gene3D" id="1.10.10.1320">
    <property type="entry name" value="Anti-sigma factor, zinc-finger domain"/>
    <property type="match status" value="1"/>
</dbReference>
<evidence type="ECO:0000256" key="3">
    <source>
        <dbReference type="SAM" id="Phobius"/>
    </source>
</evidence>
<evidence type="ECO:0000313" key="5">
    <source>
        <dbReference type="EMBL" id="EXM38644.1"/>
    </source>
</evidence>
<dbReference type="AlphaFoldDB" id="A0A011UDD9"/>
<gene>
    <name evidence="5" type="ORF">RASY3_17320</name>
</gene>
<dbReference type="OrthoDB" id="6194834at2"/>
<dbReference type="InterPro" id="IPR027383">
    <property type="entry name" value="Znf_put"/>
</dbReference>
<comment type="similarity">
    <text evidence="1">Belongs to the zinc-associated anti-sigma factor (ZAS) superfamily. Anti-sigma-W factor family.</text>
</comment>
<dbReference type="EMBL" id="JEOB01000004">
    <property type="protein sequence ID" value="EXM38644.1"/>
    <property type="molecule type" value="Genomic_DNA"/>
</dbReference>
<keyword evidence="3" id="KW-1133">Transmembrane helix</keyword>
<comment type="caution">
    <text evidence="5">The sequence shown here is derived from an EMBL/GenBank/DDBJ whole genome shotgun (WGS) entry which is preliminary data.</text>
</comment>
<dbReference type="InterPro" id="IPR041916">
    <property type="entry name" value="Anti_sigma_zinc_sf"/>
</dbReference>
<name>A0A011UDD9_RUMAL</name>
<dbReference type="PATRIC" id="fig|1341156.4.peg.3065"/>
<reference evidence="5 6" key="1">
    <citation type="submission" date="2013-06" db="EMBL/GenBank/DDBJ databases">
        <title>Rumen cellulosomics: divergent fiber-degrading strategies revealed by comparative genome-wide analysis of six Ruminococcal strains.</title>
        <authorList>
            <person name="Dassa B."/>
            <person name="Borovok I."/>
            <person name="Lamed R."/>
            <person name="Flint H."/>
            <person name="Yeoman C.J."/>
            <person name="White B."/>
            <person name="Bayer E.A."/>
        </authorList>
    </citation>
    <scope>NUCLEOTIDE SEQUENCE [LARGE SCALE GENOMIC DNA]</scope>
    <source>
        <strain evidence="5 6">SY3</strain>
    </source>
</reference>
<evidence type="ECO:0000256" key="1">
    <source>
        <dbReference type="ARBA" id="ARBA00024353"/>
    </source>
</evidence>
<organism evidence="5 6">
    <name type="scientific">Ruminococcus albus SY3</name>
    <dbReference type="NCBI Taxonomy" id="1341156"/>
    <lineage>
        <taxon>Bacteria</taxon>
        <taxon>Bacillati</taxon>
        <taxon>Bacillota</taxon>
        <taxon>Clostridia</taxon>
        <taxon>Eubacteriales</taxon>
        <taxon>Oscillospiraceae</taxon>
        <taxon>Ruminococcus</taxon>
    </lineage>
</organism>
<accession>A0A011UDD9</accession>
<keyword evidence="6" id="KW-1185">Reference proteome</keyword>
<evidence type="ECO:0000313" key="6">
    <source>
        <dbReference type="Proteomes" id="UP000021369"/>
    </source>
</evidence>
<sequence>MKCNVVRDLLASYCDGLLEEVTKREVEAHLTECEECRKLKESYTAELSAERTILEEKENINPFKKLKRKIKRIKVRAVVAILAASLMVIVAGVLTVGQVIKHERFPSWESIIQTIEVRRAAKNLISGDIEGFIKYLYKPEPIVNTYKYAFKPTGMSENSVPVVFYDEDDRVTKYITDLLKESFDKDIKGHSVFINKVDTCYEEYNSTGEKQLVSYVNVAMDDGLLEFEFYDMGNSKYDFISCKETGDEDDAHIADFSEMSDFEKDCCFLSWLDEDSEIKNLFSNKFNIYLRFEMTRPKDDIYSVEIVDNKICKTEISHSRYDDMFTALEEKGVEFGSVDTGLLWFDPDNGRFIKSWLVQLNYKDGSAFVRFSTEYSPDGNYVLTDTIDTVNKDVPQEILDDFYDILNYVSK</sequence>
<evidence type="ECO:0000256" key="2">
    <source>
        <dbReference type="ARBA" id="ARBA00024438"/>
    </source>
</evidence>
<keyword evidence="3" id="KW-0472">Membrane</keyword>
<dbReference type="Pfam" id="PF13490">
    <property type="entry name" value="zf-HC2"/>
    <property type="match status" value="1"/>
</dbReference>
<protein>
    <recommendedName>
        <fullName evidence="2">Anti-sigma-W factor RsiW</fullName>
    </recommendedName>
</protein>
<dbReference type="Proteomes" id="UP000021369">
    <property type="component" value="Unassembled WGS sequence"/>
</dbReference>
<keyword evidence="3" id="KW-0812">Transmembrane</keyword>
<feature type="domain" description="Putative zinc-finger" evidence="4">
    <location>
        <begin position="3"/>
        <end position="37"/>
    </location>
</feature>
<feature type="transmembrane region" description="Helical" evidence="3">
    <location>
        <begin position="75"/>
        <end position="97"/>
    </location>
</feature>
<evidence type="ECO:0000259" key="4">
    <source>
        <dbReference type="Pfam" id="PF13490"/>
    </source>
</evidence>
<dbReference type="RefSeq" id="WP_037290184.1">
    <property type="nucleotide sequence ID" value="NZ_JEOB01000004.1"/>
</dbReference>
<proteinExistence type="inferred from homology"/>